<dbReference type="Gene3D" id="2.102.10.10">
    <property type="entry name" value="Rieske [2Fe-2S] iron-sulphur domain"/>
    <property type="match status" value="1"/>
</dbReference>
<evidence type="ECO:0000313" key="9">
    <source>
        <dbReference type="Proteomes" id="UP000270342"/>
    </source>
</evidence>
<evidence type="ECO:0000313" key="8">
    <source>
        <dbReference type="EMBL" id="RKP58678.1"/>
    </source>
</evidence>
<dbReference type="AlphaFoldDB" id="A0A494YD81"/>
<evidence type="ECO:0000256" key="1">
    <source>
        <dbReference type="ARBA" id="ARBA00022714"/>
    </source>
</evidence>
<dbReference type="InterPro" id="IPR036922">
    <property type="entry name" value="Rieske_2Fe-2S_sf"/>
</dbReference>
<dbReference type="SUPFAM" id="SSF50022">
    <property type="entry name" value="ISP domain"/>
    <property type="match status" value="1"/>
</dbReference>
<comment type="caution">
    <text evidence="8">The sequence shown here is derived from an EMBL/GenBank/DDBJ whole genome shotgun (WGS) entry which is preliminary data.</text>
</comment>
<gene>
    <name evidence="8" type="ORF">D7S86_01690</name>
</gene>
<keyword evidence="9" id="KW-1185">Reference proteome</keyword>
<dbReference type="PANTHER" id="PTHR21266">
    <property type="entry name" value="IRON-SULFUR DOMAIN CONTAINING PROTEIN"/>
    <property type="match status" value="1"/>
</dbReference>
<evidence type="ECO:0000256" key="5">
    <source>
        <dbReference type="ARBA" id="ARBA00023014"/>
    </source>
</evidence>
<evidence type="ECO:0000256" key="6">
    <source>
        <dbReference type="SAM" id="MobiDB-lite"/>
    </source>
</evidence>
<keyword evidence="1" id="KW-0001">2Fe-2S</keyword>
<dbReference type="InterPro" id="IPR050584">
    <property type="entry name" value="Cholesterol_7-desaturase"/>
</dbReference>
<evidence type="ECO:0000256" key="3">
    <source>
        <dbReference type="ARBA" id="ARBA00023002"/>
    </source>
</evidence>
<name>A0A494YD81_9BURK</name>
<dbReference type="Pfam" id="PF00355">
    <property type="entry name" value="Rieske"/>
    <property type="match status" value="1"/>
</dbReference>
<proteinExistence type="predicted"/>
<evidence type="ECO:0000259" key="7">
    <source>
        <dbReference type="PROSITE" id="PS51296"/>
    </source>
</evidence>
<dbReference type="GO" id="GO:0046872">
    <property type="term" value="F:metal ion binding"/>
    <property type="evidence" value="ECO:0007669"/>
    <property type="project" value="UniProtKB-KW"/>
</dbReference>
<dbReference type="InterPro" id="IPR017941">
    <property type="entry name" value="Rieske_2Fe-2S"/>
</dbReference>
<protein>
    <submittedName>
        <fullName evidence="8">Rieske (2Fe-2S) protein</fullName>
    </submittedName>
</protein>
<feature type="region of interest" description="Disordered" evidence="6">
    <location>
        <begin position="1"/>
        <end position="22"/>
    </location>
</feature>
<dbReference type="PANTHER" id="PTHR21266:SF60">
    <property type="entry name" value="3-KETOSTEROID-9-ALPHA-MONOOXYGENASE, OXYGENASE COMPONENT"/>
    <property type="match status" value="1"/>
</dbReference>
<sequence>MPMVPSRSPKAHNAGSPDPAARSTRIDSALYVMHAMTDLTSHLTYVCDSRDLPSESAKAVVVDARELVAWRDSAGDAHVWDDRCPHQGSDLASGGVEGCVLVCPSHGWRFDINGQFVVPLRVFSESRRPPVFARTYETVEQDGRVFARLTD</sequence>
<dbReference type="PROSITE" id="PS51296">
    <property type="entry name" value="RIESKE"/>
    <property type="match status" value="1"/>
</dbReference>
<keyword evidence="3" id="KW-0560">Oxidoreductase</keyword>
<keyword evidence="4" id="KW-0408">Iron</keyword>
<dbReference type="EMBL" id="RBZU01000001">
    <property type="protein sequence ID" value="RKP58678.1"/>
    <property type="molecule type" value="Genomic_DNA"/>
</dbReference>
<dbReference type="GO" id="GO:0016491">
    <property type="term" value="F:oxidoreductase activity"/>
    <property type="evidence" value="ECO:0007669"/>
    <property type="project" value="UniProtKB-KW"/>
</dbReference>
<evidence type="ECO:0000256" key="2">
    <source>
        <dbReference type="ARBA" id="ARBA00022723"/>
    </source>
</evidence>
<accession>A0A494YD81</accession>
<keyword evidence="5" id="KW-0411">Iron-sulfur</keyword>
<organism evidence="8 9">
    <name type="scientific">Pararobbsia silviterrae</name>
    <dbReference type="NCBI Taxonomy" id="1792498"/>
    <lineage>
        <taxon>Bacteria</taxon>
        <taxon>Pseudomonadati</taxon>
        <taxon>Pseudomonadota</taxon>
        <taxon>Betaproteobacteria</taxon>
        <taxon>Burkholderiales</taxon>
        <taxon>Burkholderiaceae</taxon>
        <taxon>Pararobbsia</taxon>
    </lineage>
</organism>
<reference evidence="8 9" key="1">
    <citation type="submission" date="2018-10" db="EMBL/GenBank/DDBJ databases">
        <title>Robbsia sp. DHC34, isolated from soil.</title>
        <authorList>
            <person name="Gao Z.-H."/>
            <person name="Qiu L.-H."/>
        </authorList>
    </citation>
    <scope>NUCLEOTIDE SEQUENCE [LARGE SCALE GENOMIC DNA]</scope>
    <source>
        <strain evidence="8 9">DHC34</strain>
    </source>
</reference>
<evidence type="ECO:0000256" key="4">
    <source>
        <dbReference type="ARBA" id="ARBA00023004"/>
    </source>
</evidence>
<feature type="domain" description="Rieske" evidence="7">
    <location>
        <begin position="44"/>
        <end position="147"/>
    </location>
</feature>
<keyword evidence="2" id="KW-0479">Metal-binding</keyword>
<dbReference type="Proteomes" id="UP000270342">
    <property type="component" value="Unassembled WGS sequence"/>
</dbReference>
<dbReference type="GO" id="GO:0051537">
    <property type="term" value="F:2 iron, 2 sulfur cluster binding"/>
    <property type="evidence" value="ECO:0007669"/>
    <property type="project" value="UniProtKB-KW"/>
</dbReference>